<keyword evidence="2" id="KW-1185">Reference proteome</keyword>
<dbReference type="Proteomes" id="UP000295416">
    <property type="component" value="Unassembled WGS sequence"/>
</dbReference>
<dbReference type="InterPro" id="IPR014710">
    <property type="entry name" value="RmlC-like_jellyroll"/>
</dbReference>
<dbReference type="SUPFAM" id="SSF51182">
    <property type="entry name" value="RmlC-like cupins"/>
    <property type="match status" value="1"/>
</dbReference>
<organism evidence="1 2">
    <name type="scientific">Scopulibacillus darangshiensis</name>
    <dbReference type="NCBI Taxonomy" id="442528"/>
    <lineage>
        <taxon>Bacteria</taxon>
        <taxon>Bacillati</taxon>
        <taxon>Bacillota</taxon>
        <taxon>Bacilli</taxon>
        <taxon>Bacillales</taxon>
        <taxon>Sporolactobacillaceae</taxon>
        <taxon>Scopulibacillus</taxon>
    </lineage>
</organism>
<dbReference type="RefSeq" id="WP_132746622.1">
    <property type="nucleotide sequence ID" value="NZ_SLXK01000019.1"/>
</dbReference>
<gene>
    <name evidence="1" type="ORF">EV207_11950</name>
</gene>
<dbReference type="Gene3D" id="2.60.120.10">
    <property type="entry name" value="Jelly Rolls"/>
    <property type="match status" value="1"/>
</dbReference>
<evidence type="ECO:0008006" key="3">
    <source>
        <dbReference type="Google" id="ProtNLM"/>
    </source>
</evidence>
<dbReference type="EMBL" id="SLXK01000019">
    <property type="protein sequence ID" value="TCP26619.1"/>
    <property type="molecule type" value="Genomic_DNA"/>
</dbReference>
<dbReference type="InterPro" id="IPR011051">
    <property type="entry name" value="RmlC_Cupin_sf"/>
</dbReference>
<comment type="caution">
    <text evidence="1">The sequence shown here is derived from an EMBL/GenBank/DDBJ whole genome shotgun (WGS) entry which is preliminary data.</text>
</comment>
<dbReference type="OrthoDB" id="3782397at2"/>
<dbReference type="AlphaFoldDB" id="A0A4R2NWQ6"/>
<sequence length="121" mass="13155">MDIYQFEKVAGKKITRFGSDFNMAKIVDAQGSIHIGMMFLGENGLIGEHEAVVPQLFLVIQGEGWVYGAGKERMKITAGEAAFWHKGESHSSGTESGLTALVIESDALDPQAIMAKLKIKE</sequence>
<name>A0A4R2NWQ6_9BACL</name>
<accession>A0A4R2NWQ6</accession>
<reference evidence="1 2" key="1">
    <citation type="submission" date="2019-03" db="EMBL/GenBank/DDBJ databases">
        <title>Genomic Encyclopedia of Type Strains, Phase IV (KMG-IV): sequencing the most valuable type-strain genomes for metagenomic binning, comparative biology and taxonomic classification.</title>
        <authorList>
            <person name="Goeker M."/>
        </authorList>
    </citation>
    <scope>NUCLEOTIDE SEQUENCE [LARGE SCALE GENOMIC DNA]</scope>
    <source>
        <strain evidence="1 2">DSM 19377</strain>
    </source>
</reference>
<proteinExistence type="predicted"/>
<evidence type="ECO:0000313" key="1">
    <source>
        <dbReference type="EMBL" id="TCP26619.1"/>
    </source>
</evidence>
<evidence type="ECO:0000313" key="2">
    <source>
        <dbReference type="Proteomes" id="UP000295416"/>
    </source>
</evidence>
<protein>
    <recommendedName>
        <fullName evidence="3">Cupin domain</fullName>
    </recommendedName>
</protein>